<keyword evidence="2" id="KW-1185">Reference proteome</keyword>
<protein>
    <submittedName>
        <fullName evidence="1">Uncharacterized protein</fullName>
    </submittedName>
</protein>
<organism evidence="1 2">
    <name type="scientific">Prototheca wickerhamii</name>
    <dbReference type="NCBI Taxonomy" id="3111"/>
    <lineage>
        <taxon>Eukaryota</taxon>
        <taxon>Viridiplantae</taxon>
        <taxon>Chlorophyta</taxon>
        <taxon>core chlorophytes</taxon>
        <taxon>Trebouxiophyceae</taxon>
        <taxon>Chlorellales</taxon>
        <taxon>Chlorellaceae</taxon>
        <taxon>Prototheca</taxon>
    </lineage>
</organism>
<dbReference type="EMBL" id="JASFZW010000002">
    <property type="protein sequence ID" value="KAK2079532.1"/>
    <property type="molecule type" value="Genomic_DNA"/>
</dbReference>
<dbReference type="Proteomes" id="UP001255856">
    <property type="component" value="Unassembled WGS sequence"/>
</dbReference>
<dbReference type="AlphaFoldDB" id="A0AAD9MJ89"/>
<evidence type="ECO:0000313" key="2">
    <source>
        <dbReference type="Proteomes" id="UP001255856"/>
    </source>
</evidence>
<comment type="caution">
    <text evidence="1">The sequence shown here is derived from an EMBL/GenBank/DDBJ whole genome shotgun (WGS) entry which is preliminary data.</text>
</comment>
<proteinExistence type="predicted"/>
<evidence type="ECO:0000313" key="1">
    <source>
        <dbReference type="EMBL" id="KAK2079532.1"/>
    </source>
</evidence>
<reference evidence="1" key="1">
    <citation type="submission" date="2021-01" db="EMBL/GenBank/DDBJ databases">
        <authorList>
            <person name="Eckstrom K.M.E."/>
        </authorList>
    </citation>
    <scope>NUCLEOTIDE SEQUENCE</scope>
    <source>
        <strain evidence="1">UVCC 0001</strain>
    </source>
</reference>
<accession>A0AAD9MJ89</accession>
<gene>
    <name evidence="1" type="ORF">QBZ16_001926</name>
</gene>
<name>A0AAD9MJ89_PROWI</name>
<sequence length="538" mass="60801">MSEELVYTEAPLWYEPIGPPPRAKRRGPRDPYLGKDVAPEIVRGRTWAAGVFTGDAGFVCISENFVSAERALNEMRRVVLALGGPDPAAEAPHLPWDLNVRQRLVYGPELYYLLTEIRSRCEAEYIAHWKPCKEAWYKYWVDANPGSALEVRKAWENKELARIQRETLEETRASPGYAEADGPCGVCPHCRMVGFPDDPLPDQPRSCFRRPTEATITHKHMLRSVALARAEQAFRERMERKRRAEHAPEPQLPACPVPPWANRRAKISMLWKQGTPEPCIEWRGDASAFSTILAPLTARFRFGKAMSKAALQEYSLVHQLLSQDWGRLDRGQADIEPQCRPWSLSQHAEVLEAVKGAAARHEPVVELAVLPLAVFNLRGPIDPTPEQELLGDHLPCFYCRGFHKRKSRLEIRDYARMVTKYERIPLVLSTTACPLITTYLGTWVIRKDPAVEPLFKTHGEVGVRAPVYHALTTPIPWLPEMRPATKDLMRSFKETVAAAVDDFDRPDLHLRLTPDALLAAGLLLEEMADENLAALGQL</sequence>